<sequence length="27" mass="3015">CWANVAGIGTEYGEEEVVDENLEIDIF</sequence>
<proteinExistence type="predicted"/>
<reference evidence="2" key="1">
    <citation type="submission" date="2022-11" db="UniProtKB">
        <authorList>
            <consortium name="WormBaseParasite"/>
        </authorList>
    </citation>
    <scope>IDENTIFICATION</scope>
</reference>
<organism evidence="1 2">
    <name type="scientific">Panagrolaimus sp. ES5</name>
    <dbReference type="NCBI Taxonomy" id="591445"/>
    <lineage>
        <taxon>Eukaryota</taxon>
        <taxon>Metazoa</taxon>
        <taxon>Ecdysozoa</taxon>
        <taxon>Nematoda</taxon>
        <taxon>Chromadorea</taxon>
        <taxon>Rhabditida</taxon>
        <taxon>Tylenchina</taxon>
        <taxon>Panagrolaimomorpha</taxon>
        <taxon>Panagrolaimoidea</taxon>
        <taxon>Panagrolaimidae</taxon>
        <taxon>Panagrolaimus</taxon>
    </lineage>
</organism>
<dbReference type="Proteomes" id="UP000887579">
    <property type="component" value="Unplaced"/>
</dbReference>
<name>A0AC34G658_9BILA</name>
<evidence type="ECO:0000313" key="1">
    <source>
        <dbReference type="Proteomes" id="UP000887579"/>
    </source>
</evidence>
<dbReference type="WBParaSite" id="ES5_v2.g25002.t1">
    <property type="protein sequence ID" value="ES5_v2.g25002.t1"/>
    <property type="gene ID" value="ES5_v2.g25002"/>
</dbReference>
<evidence type="ECO:0000313" key="2">
    <source>
        <dbReference type="WBParaSite" id="ES5_v2.g25002.t1"/>
    </source>
</evidence>
<accession>A0AC34G658</accession>
<protein>
    <submittedName>
        <fullName evidence="2">Uncharacterized protein</fullName>
    </submittedName>
</protein>